<name>A0A1L0D5G6_9ASCO</name>
<gene>
    <name evidence="1" type="ORF">SAMEA4029010_CIC11G00000002177</name>
</gene>
<dbReference type="Proteomes" id="UP000182334">
    <property type="component" value="Chromosome III"/>
</dbReference>
<keyword evidence="2" id="KW-1185">Reference proteome</keyword>
<organism evidence="1 2">
    <name type="scientific">Sungouiella intermedia</name>
    <dbReference type="NCBI Taxonomy" id="45354"/>
    <lineage>
        <taxon>Eukaryota</taxon>
        <taxon>Fungi</taxon>
        <taxon>Dikarya</taxon>
        <taxon>Ascomycota</taxon>
        <taxon>Saccharomycotina</taxon>
        <taxon>Pichiomycetes</taxon>
        <taxon>Metschnikowiaceae</taxon>
        <taxon>Sungouiella</taxon>
    </lineage>
</organism>
<evidence type="ECO:0000313" key="1">
    <source>
        <dbReference type="EMBL" id="SGZ51240.1"/>
    </source>
</evidence>
<dbReference type="AlphaFoldDB" id="A0A1L0D5G6"/>
<sequence>MATTSDALIAVADEILARVDHLSAVQISKKGRKYKFVNNNFQRVREEDKHLIVYPEDLDKNLSTVLAYEILRNISEDIFETHTDLCLSIVGAARELEVNGWYEEENSLVINYRVLKANFNDTNRETALLFAQKVTPEHLHRAYILLYCAKLNFFHTDHHIGTKLEGAHVRQYVEEFYGEEALELHMVLVALKSFVHWANIKGLLYKLEVPNIDLDNDAIQKFSTFPDPPEELLSHVYDRYPSGTSKYSLMRKAMDILADFDYSKLVPYPQGEEFDMKWLFDLCHNIESDPVRYHLRSVAKRLSKDPVNLQDLANQHAKSAKCLLSYISLVLNVFHDSGGEFLLQNSKIPNFSDDLIGQWPDLYENLVKISNKIDEYEEKSWDSDDIVSRLFDGSRNVYDEVSKMRDLYAEDYE</sequence>
<dbReference type="EMBL" id="LT635758">
    <property type="protein sequence ID" value="SGZ51240.1"/>
    <property type="molecule type" value="Genomic_DNA"/>
</dbReference>
<proteinExistence type="predicted"/>
<dbReference type="OrthoDB" id="4075408at2759"/>
<reference evidence="1 2" key="1">
    <citation type="submission" date="2016-10" db="EMBL/GenBank/DDBJ databases">
        <authorList>
            <person name="de Groot N.N."/>
        </authorList>
    </citation>
    <scope>NUCLEOTIDE SEQUENCE [LARGE SCALE GENOMIC DNA]</scope>
    <source>
        <strain evidence="1 2">CBS 141442</strain>
    </source>
</reference>
<accession>A0A1L0D5G6</accession>
<evidence type="ECO:0000313" key="2">
    <source>
        <dbReference type="Proteomes" id="UP000182334"/>
    </source>
</evidence>
<protein>
    <submittedName>
        <fullName evidence="1">CIC11C00000002177</fullName>
    </submittedName>
</protein>